<evidence type="ECO:0000313" key="1">
    <source>
        <dbReference type="EMBL" id="CAE4662790.1"/>
    </source>
</evidence>
<organism evidence="1">
    <name type="scientific">Ditylum brightwellii</name>
    <dbReference type="NCBI Taxonomy" id="49249"/>
    <lineage>
        <taxon>Eukaryota</taxon>
        <taxon>Sar</taxon>
        <taxon>Stramenopiles</taxon>
        <taxon>Ochrophyta</taxon>
        <taxon>Bacillariophyta</taxon>
        <taxon>Mediophyceae</taxon>
        <taxon>Lithodesmiophycidae</taxon>
        <taxon>Lithodesmiales</taxon>
        <taxon>Lithodesmiaceae</taxon>
        <taxon>Ditylum</taxon>
    </lineage>
</organism>
<reference evidence="1" key="1">
    <citation type="submission" date="2021-01" db="EMBL/GenBank/DDBJ databases">
        <authorList>
            <person name="Corre E."/>
            <person name="Pelletier E."/>
            <person name="Niang G."/>
            <person name="Scheremetjew M."/>
            <person name="Finn R."/>
            <person name="Kale V."/>
            <person name="Holt S."/>
            <person name="Cochrane G."/>
            <person name="Meng A."/>
            <person name="Brown T."/>
            <person name="Cohen L."/>
        </authorList>
    </citation>
    <scope>NUCLEOTIDE SEQUENCE</scope>
    <source>
        <strain evidence="1">GSO104</strain>
    </source>
</reference>
<protein>
    <submittedName>
        <fullName evidence="1">Uncharacterized protein</fullName>
    </submittedName>
</protein>
<evidence type="ECO:0000313" key="2">
    <source>
        <dbReference type="EMBL" id="CAE4662793.1"/>
    </source>
</evidence>
<sequence length="117" mass="12176">MCNEAQALLGSRALLQEFLDLLLFFQEECPDDPLLDTRSTSAATVSPGYSPLAFLEVAVGTVLKMLDTGKRCLAVGASWAFCCFNNSLGDKLSTRGADGACTTGTGVVGVAAYSGNT</sequence>
<accession>A0A6V2PJ94</accession>
<proteinExistence type="predicted"/>
<dbReference type="AlphaFoldDB" id="A0A6V2PJ94"/>
<gene>
    <name evidence="1" type="ORF">DBRI00130_LOCUS41723</name>
    <name evidence="2" type="ORF">DBRI00130_LOCUS41724</name>
</gene>
<dbReference type="EMBL" id="HBNS01058009">
    <property type="protein sequence ID" value="CAE4662790.1"/>
    <property type="molecule type" value="Transcribed_RNA"/>
</dbReference>
<dbReference type="EMBL" id="HBNS01058010">
    <property type="protein sequence ID" value="CAE4662793.1"/>
    <property type="molecule type" value="Transcribed_RNA"/>
</dbReference>
<name>A0A6V2PJ94_9STRA</name>